<proteinExistence type="predicted"/>
<evidence type="ECO:0000313" key="1">
    <source>
        <dbReference type="EMBL" id="GGU47960.1"/>
    </source>
</evidence>
<accession>A0ABQ2UPT2</accession>
<evidence type="ECO:0000313" key="2">
    <source>
        <dbReference type="Proteomes" id="UP000654471"/>
    </source>
</evidence>
<dbReference type="Proteomes" id="UP000654471">
    <property type="component" value="Unassembled WGS sequence"/>
</dbReference>
<comment type="caution">
    <text evidence="1">The sequence shown here is derived from an EMBL/GenBank/DDBJ whole genome shotgun (WGS) entry which is preliminary data.</text>
</comment>
<organism evidence="1 2">
    <name type="scientific">Streptomyces albospinus</name>
    <dbReference type="NCBI Taxonomy" id="285515"/>
    <lineage>
        <taxon>Bacteria</taxon>
        <taxon>Bacillati</taxon>
        <taxon>Actinomycetota</taxon>
        <taxon>Actinomycetes</taxon>
        <taxon>Kitasatosporales</taxon>
        <taxon>Streptomycetaceae</taxon>
        <taxon>Streptomyces</taxon>
    </lineage>
</organism>
<reference evidence="2" key="1">
    <citation type="journal article" date="2019" name="Int. J. Syst. Evol. Microbiol.">
        <title>The Global Catalogue of Microorganisms (GCM) 10K type strain sequencing project: providing services to taxonomists for standard genome sequencing and annotation.</title>
        <authorList>
            <consortium name="The Broad Institute Genomics Platform"/>
            <consortium name="The Broad Institute Genome Sequencing Center for Infectious Disease"/>
            <person name="Wu L."/>
            <person name="Ma J."/>
        </authorList>
    </citation>
    <scope>NUCLEOTIDE SEQUENCE [LARGE SCALE GENOMIC DNA]</scope>
    <source>
        <strain evidence="2">JCM 3399</strain>
    </source>
</reference>
<protein>
    <submittedName>
        <fullName evidence="1">Uncharacterized protein</fullName>
    </submittedName>
</protein>
<gene>
    <name evidence="1" type="ORF">GCM10010211_10150</name>
</gene>
<dbReference type="EMBL" id="BMRP01000002">
    <property type="protein sequence ID" value="GGU47960.1"/>
    <property type="molecule type" value="Genomic_DNA"/>
</dbReference>
<sequence length="151" mass="16143">MPQGETTDHRTEGVELTSQCGNCGGELVRDSGQFIDRGRLRWGVAGQCQDGPNAWCETGMGPAPEEVRQALLTRHGAARLRLADKNASLVPVLRALREMQHLSLGKARRVATDLEEVGLVGTSVEVANLADGLRNQSVTVTITPSRLTGTA</sequence>
<name>A0ABQ2UPT2_9ACTN</name>
<keyword evidence="2" id="KW-1185">Reference proteome</keyword>